<organism evidence="2">
    <name type="scientific">Brassica oleracea</name>
    <name type="common">Wild cabbage</name>
    <dbReference type="NCBI Taxonomy" id="3712"/>
    <lineage>
        <taxon>Eukaryota</taxon>
        <taxon>Viridiplantae</taxon>
        <taxon>Streptophyta</taxon>
        <taxon>Embryophyta</taxon>
        <taxon>Tracheophyta</taxon>
        <taxon>Spermatophyta</taxon>
        <taxon>Magnoliopsida</taxon>
        <taxon>eudicotyledons</taxon>
        <taxon>Gunneridae</taxon>
        <taxon>Pentapetalae</taxon>
        <taxon>rosids</taxon>
        <taxon>malvids</taxon>
        <taxon>Brassicales</taxon>
        <taxon>Brassicaceae</taxon>
        <taxon>Brassiceae</taxon>
        <taxon>Brassica</taxon>
    </lineage>
</organism>
<dbReference type="EMBL" id="LR031873">
    <property type="protein sequence ID" value="VDD07299.1"/>
    <property type="molecule type" value="Genomic_DNA"/>
</dbReference>
<feature type="region of interest" description="Disordered" evidence="1">
    <location>
        <begin position="1"/>
        <end position="40"/>
    </location>
</feature>
<feature type="compositionally biased region" description="Basic and acidic residues" evidence="1">
    <location>
        <begin position="88"/>
        <end position="97"/>
    </location>
</feature>
<dbReference type="PANTHER" id="PTHR20835">
    <property type="entry name" value="E3 UBIQUITIN-PROTEIN LIGASE PPP1R11-RELATED"/>
    <property type="match status" value="1"/>
</dbReference>
<dbReference type="InterPro" id="IPR011107">
    <property type="entry name" value="PPI_Ypi1"/>
</dbReference>
<sequence length="111" mass="12678">MSTVARPSSSATTSVVLETPVSQSQPTERLVLRLNRKKKKVSWKDGTVDNEFMQKKSSKKCCIFHKQKPFDEDDSEEDEDNNHHHHDHDHNHDHCESGEASSSNDSKAVEY</sequence>
<dbReference type="GO" id="GO:0005634">
    <property type="term" value="C:nucleus"/>
    <property type="evidence" value="ECO:0007669"/>
    <property type="project" value="TreeGrafter"/>
</dbReference>
<dbReference type="Pfam" id="PF07491">
    <property type="entry name" value="PPI_Ypi1"/>
    <property type="match status" value="1"/>
</dbReference>
<feature type="region of interest" description="Disordered" evidence="1">
    <location>
        <begin position="69"/>
        <end position="111"/>
    </location>
</feature>
<feature type="compositionally biased region" description="Polar residues" evidence="1">
    <location>
        <begin position="99"/>
        <end position="111"/>
    </location>
</feature>
<accession>A0A3P6CI75</accession>
<gene>
    <name evidence="2" type="ORF">BOLC4T23440H</name>
</gene>
<proteinExistence type="predicted"/>
<protein>
    <submittedName>
        <fullName evidence="2">Uncharacterized protein</fullName>
    </submittedName>
</protein>
<dbReference type="GO" id="GO:0004865">
    <property type="term" value="F:protein serine/threonine phosphatase inhibitor activity"/>
    <property type="evidence" value="ECO:0007669"/>
    <property type="project" value="InterPro"/>
</dbReference>
<evidence type="ECO:0000256" key="1">
    <source>
        <dbReference type="SAM" id="MobiDB-lite"/>
    </source>
</evidence>
<dbReference type="PANTHER" id="PTHR20835:SF0">
    <property type="entry name" value="E3 UBIQUITIN-PROTEIN LIGASE PPP1R11"/>
    <property type="match status" value="1"/>
</dbReference>
<evidence type="ECO:0000313" key="2">
    <source>
        <dbReference type="EMBL" id="VDD07299.1"/>
    </source>
</evidence>
<feature type="compositionally biased region" description="Acidic residues" evidence="1">
    <location>
        <begin position="71"/>
        <end position="80"/>
    </location>
</feature>
<dbReference type="GO" id="GO:0008157">
    <property type="term" value="F:protein phosphatase 1 binding"/>
    <property type="evidence" value="ECO:0007669"/>
    <property type="project" value="TreeGrafter"/>
</dbReference>
<name>A0A3P6CI75_BRAOL</name>
<reference evidence="2" key="1">
    <citation type="submission" date="2018-11" db="EMBL/GenBank/DDBJ databases">
        <authorList>
            <consortium name="Genoscope - CEA"/>
            <person name="William W."/>
        </authorList>
    </citation>
    <scope>NUCLEOTIDE SEQUENCE</scope>
</reference>
<feature type="compositionally biased region" description="Polar residues" evidence="1">
    <location>
        <begin position="1"/>
        <end position="27"/>
    </location>
</feature>
<dbReference type="AlphaFoldDB" id="A0A3P6CI75"/>